<dbReference type="InterPro" id="IPR055170">
    <property type="entry name" value="GFO_IDH_MocA-like_dom"/>
</dbReference>
<evidence type="ECO:0000313" key="4">
    <source>
        <dbReference type="Proteomes" id="UP000092746"/>
    </source>
</evidence>
<sequence length="356" mass="39481">MSNGLNIALIGCGFFGTQLATAFHKANAKLIATTDINPTLAQSIAEQYGGTTFLSVEEMLAACQPDLVIIATPNYAHYAPAVLCLNANCHIFIETPFALSASHCQQLLHLAQEKNKHIFVGHLLRTLPGLLKVKDALAQQKLGKITVVRAMRQRWIDNVPNKEWWKLDANLTGGELVHQIHELDLLCWLLGDIEAVYAQSANRAHQDTPDSRDVIQLLLRFKNGILGSLEMGTAYRLHQWGIQIHGEKGVIEVNFFTSTVIFNYLNETIEHFDLYEEFEPDLSLRESAKGIQQYNATHTPCPLWLSRAAEIEAVSIVAHLTEGQISPLSTCLAEAIQVAEAAKHSMIVEKQVSLTN</sequence>
<reference evidence="3 4" key="1">
    <citation type="submission" date="2016-06" db="EMBL/GenBank/DDBJ databases">
        <title>Simultaneous identification of Haemophilus influenzae and Haemophilus haemolyticus using TaqMan real-time PCR.</title>
        <authorList>
            <person name="Price E.P."/>
            <person name="Sarovich D.S."/>
            <person name="Harris T."/>
            <person name="Spargo J.C."/>
            <person name="Nosworthy E."/>
            <person name="Beissbarth J."/>
            <person name="Smith-Vaughan H."/>
        </authorList>
    </citation>
    <scope>NUCLEOTIDE SEQUENCE [LARGE SCALE GENOMIC DNA]</scope>
    <source>
        <strain evidence="3 4">ATCC 7901</strain>
    </source>
</reference>
<protein>
    <submittedName>
        <fullName evidence="3">Oxidoreductase</fullName>
    </submittedName>
</protein>
<evidence type="ECO:0000259" key="1">
    <source>
        <dbReference type="Pfam" id="PF01408"/>
    </source>
</evidence>
<feature type="domain" description="GFO/IDH/MocA-like oxidoreductase" evidence="2">
    <location>
        <begin position="131"/>
        <end position="252"/>
    </location>
</feature>
<dbReference type="AlphaFoldDB" id="A0AAP7GW43"/>
<dbReference type="Gene3D" id="3.40.50.720">
    <property type="entry name" value="NAD(P)-binding Rossmann-like Domain"/>
    <property type="match status" value="1"/>
</dbReference>
<comment type="caution">
    <text evidence="3">The sequence shown here is derived from an EMBL/GenBank/DDBJ whole genome shotgun (WGS) entry which is preliminary data.</text>
</comment>
<dbReference type="GO" id="GO:0000166">
    <property type="term" value="F:nucleotide binding"/>
    <property type="evidence" value="ECO:0007669"/>
    <property type="project" value="InterPro"/>
</dbReference>
<evidence type="ECO:0000259" key="2">
    <source>
        <dbReference type="Pfam" id="PF22725"/>
    </source>
</evidence>
<dbReference type="Pfam" id="PF01408">
    <property type="entry name" value="GFO_IDH_MocA"/>
    <property type="match status" value="1"/>
</dbReference>
<dbReference type="InterPro" id="IPR036291">
    <property type="entry name" value="NAD(P)-bd_dom_sf"/>
</dbReference>
<dbReference type="InterPro" id="IPR051450">
    <property type="entry name" value="Gfo/Idh/MocA_Oxidoreductases"/>
</dbReference>
<name>A0AAP7GW43_AGGAP</name>
<dbReference type="EMBL" id="MAQE01000016">
    <property type="protein sequence ID" value="OBY50444.1"/>
    <property type="molecule type" value="Genomic_DNA"/>
</dbReference>
<dbReference type="Gene3D" id="3.30.360.10">
    <property type="entry name" value="Dihydrodipicolinate Reductase, domain 2"/>
    <property type="match status" value="1"/>
</dbReference>
<dbReference type="SUPFAM" id="SSF55347">
    <property type="entry name" value="Glyceraldehyde-3-phosphate dehydrogenase-like, C-terminal domain"/>
    <property type="match status" value="1"/>
</dbReference>
<dbReference type="SUPFAM" id="SSF51735">
    <property type="entry name" value="NAD(P)-binding Rossmann-fold domains"/>
    <property type="match status" value="1"/>
</dbReference>
<accession>A0AAP7GW43</accession>
<feature type="domain" description="Gfo/Idh/MocA-like oxidoreductase N-terminal" evidence="1">
    <location>
        <begin position="5"/>
        <end position="122"/>
    </location>
</feature>
<dbReference type="PANTHER" id="PTHR43377:SF1">
    <property type="entry name" value="BILIVERDIN REDUCTASE A"/>
    <property type="match status" value="1"/>
</dbReference>
<dbReference type="Proteomes" id="UP000092746">
    <property type="component" value="Unassembled WGS sequence"/>
</dbReference>
<dbReference type="PANTHER" id="PTHR43377">
    <property type="entry name" value="BILIVERDIN REDUCTASE A"/>
    <property type="match status" value="1"/>
</dbReference>
<dbReference type="InterPro" id="IPR000683">
    <property type="entry name" value="Gfo/Idh/MocA-like_OxRdtase_N"/>
</dbReference>
<evidence type="ECO:0000313" key="3">
    <source>
        <dbReference type="EMBL" id="OBY50444.1"/>
    </source>
</evidence>
<dbReference type="Pfam" id="PF22725">
    <property type="entry name" value="GFO_IDH_MocA_C3"/>
    <property type="match status" value="1"/>
</dbReference>
<dbReference type="RefSeq" id="WP_065295679.1">
    <property type="nucleotide sequence ID" value="NZ_MAQE01000016.1"/>
</dbReference>
<organism evidence="3 4">
    <name type="scientific">Aggregatibacter aphrophilus</name>
    <name type="common">Haemophilus aphrophilus</name>
    <dbReference type="NCBI Taxonomy" id="732"/>
    <lineage>
        <taxon>Bacteria</taxon>
        <taxon>Pseudomonadati</taxon>
        <taxon>Pseudomonadota</taxon>
        <taxon>Gammaproteobacteria</taxon>
        <taxon>Pasteurellales</taxon>
        <taxon>Pasteurellaceae</taxon>
        <taxon>Aggregatibacter</taxon>
    </lineage>
</organism>
<gene>
    <name evidence="3" type="ORF">BBB52_08705</name>
</gene>
<proteinExistence type="predicted"/>